<dbReference type="PIRSF" id="PIRSF006816">
    <property type="entry name" value="Cyc3_hyd_g"/>
    <property type="match status" value="1"/>
</dbReference>
<name>D3DFD2_HYDTT</name>
<keyword evidence="7" id="KW-0249">Electron transport</keyword>
<evidence type="ECO:0000256" key="10">
    <source>
        <dbReference type="ARBA" id="ARBA00034078"/>
    </source>
</evidence>
<accession>D3DFD2</accession>
<evidence type="ECO:0000259" key="13">
    <source>
        <dbReference type="Pfam" id="PF10418"/>
    </source>
</evidence>
<comment type="cofactor">
    <cofactor evidence="11">
        <name>FAD</name>
        <dbReference type="ChEBI" id="CHEBI:57692"/>
    </cofactor>
    <text evidence="11">Binds 1 FAD per subunit.</text>
</comment>
<dbReference type="SUPFAM" id="SSF63380">
    <property type="entry name" value="Riboflavin synthase domain-like"/>
    <property type="match status" value="1"/>
</dbReference>
<keyword evidence="8 12" id="KW-0408">Iron</keyword>
<keyword evidence="15" id="KW-1185">Reference proteome</keyword>
<dbReference type="eggNOG" id="COG0543">
    <property type="taxonomic scope" value="Bacteria"/>
</dbReference>
<comment type="cofactor">
    <cofactor evidence="10">
        <name>[2Fe-2S] cluster</name>
        <dbReference type="ChEBI" id="CHEBI:190135"/>
    </cofactor>
</comment>
<gene>
    <name evidence="14" type="ordered locus">HTH_0067</name>
</gene>
<dbReference type="InterPro" id="IPR017938">
    <property type="entry name" value="Riboflavin_synthase-like_b-brl"/>
</dbReference>
<evidence type="ECO:0000256" key="7">
    <source>
        <dbReference type="ARBA" id="ARBA00022982"/>
    </source>
</evidence>
<evidence type="ECO:0000256" key="11">
    <source>
        <dbReference type="PIRSR" id="PIRSR006816-1"/>
    </source>
</evidence>
<evidence type="ECO:0000256" key="2">
    <source>
        <dbReference type="ARBA" id="ARBA00022448"/>
    </source>
</evidence>
<evidence type="ECO:0000256" key="3">
    <source>
        <dbReference type="ARBA" id="ARBA00022630"/>
    </source>
</evidence>
<keyword evidence="4 12" id="KW-0001">2Fe-2S</keyword>
<evidence type="ECO:0000256" key="4">
    <source>
        <dbReference type="ARBA" id="ARBA00022714"/>
    </source>
</evidence>
<dbReference type="InterPro" id="IPR037117">
    <property type="entry name" value="Dihydroorotate_DH_ele_sf"/>
</dbReference>
<feature type="binding site" evidence="12">
    <location>
        <position position="205"/>
    </location>
    <ligand>
        <name>[2Fe-2S] cluster</name>
        <dbReference type="ChEBI" id="CHEBI:190135"/>
    </ligand>
</feature>
<feature type="binding site" evidence="12">
    <location>
        <position position="189"/>
    </location>
    <ligand>
        <name>[2Fe-2S] cluster</name>
        <dbReference type="ChEBI" id="CHEBI:190135"/>
    </ligand>
</feature>
<dbReference type="GO" id="GO:0051537">
    <property type="term" value="F:2 iron, 2 sulfur cluster binding"/>
    <property type="evidence" value="ECO:0007669"/>
    <property type="project" value="UniProtKB-KW"/>
</dbReference>
<dbReference type="Proteomes" id="UP000002574">
    <property type="component" value="Chromosome"/>
</dbReference>
<feature type="binding site" evidence="11">
    <location>
        <begin position="59"/>
        <end position="61"/>
    </location>
    <ligand>
        <name>FAD</name>
        <dbReference type="ChEBI" id="CHEBI:57692"/>
    </ligand>
</feature>
<dbReference type="InterPro" id="IPR012165">
    <property type="entry name" value="Cyt_c3_hydrogenase_gsu"/>
</dbReference>
<proteinExistence type="inferred from homology"/>
<evidence type="ECO:0000256" key="6">
    <source>
        <dbReference type="ARBA" id="ARBA00022827"/>
    </source>
</evidence>
<keyword evidence="9 12" id="KW-0411">Iron-sulfur</keyword>
<evidence type="ECO:0000256" key="12">
    <source>
        <dbReference type="PIRSR" id="PIRSR006816-2"/>
    </source>
</evidence>
<sequence length="263" mass="29736">MFDILSKEQISQDFILLKIHAPHIRHAKAGQFVLLQLKEHSERIPVCVFETFDNGFSCLVQVVGRSTLEIKEEGDAFYYIAGPLGKPFPVGNYGKVVIYSKGWGIAPAISVGRALKDLGNYVKMVCLDESLSHLLKREGFDEVVYQENIVAYSGFDLVVSVGSNMLSKILSQIYDSTPHITMPVVHMLCAAGLCLTCRVKSGLACTDGPWFEAKEINWEDLLKRESLYKEQEKLALEEYKKSLLRKQLREEVEYGKDAHHYQT</sequence>
<dbReference type="STRING" id="608538.HTH_0067"/>
<protein>
    <submittedName>
        <fullName evidence="14">Oxidoreductase FAD/NAD(P)-binding domain protein</fullName>
    </submittedName>
</protein>
<dbReference type="AlphaFoldDB" id="D3DFD2"/>
<keyword evidence="2" id="KW-0813">Transport</keyword>
<dbReference type="PANTHER" id="PTHR43513">
    <property type="entry name" value="DIHYDROOROTATE DEHYDROGENASE B (NAD(+)), ELECTRON TRANSFER SUBUNIT"/>
    <property type="match status" value="1"/>
</dbReference>
<keyword evidence="3 11" id="KW-0285">Flavoprotein</keyword>
<dbReference type="GO" id="GO:0006221">
    <property type="term" value="P:pyrimidine nucleotide biosynthetic process"/>
    <property type="evidence" value="ECO:0007669"/>
    <property type="project" value="InterPro"/>
</dbReference>
<dbReference type="OrthoDB" id="9778346at2"/>
<dbReference type="Gene3D" id="2.10.240.10">
    <property type="entry name" value="Dihydroorotate dehydrogenase, electron transfer subunit"/>
    <property type="match status" value="1"/>
</dbReference>
<organism evidence="14 15">
    <name type="scientific">Hydrogenobacter thermophilus (strain DSM 6534 / IAM 12695 / TK-6)</name>
    <dbReference type="NCBI Taxonomy" id="608538"/>
    <lineage>
        <taxon>Bacteria</taxon>
        <taxon>Pseudomonadati</taxon>
        <taxon>Aquificota</taxon>
        <taxon>Aquificia</taxon>
        <taxon>Aquificales</taxon>
        <taxon>Aquificaceae</taxon>
        <taxon>Hydrogenobacter</taxon>
    </lineage>
</organism>
<dbReference type="KEGG" id="hte:Hydth_0068"/>
<feature type="binding site" evidence="12">
    <location>
        <position position="194"/>
    </location>
    <ligand>
        <name>[2Fe-2S] cluster</name>
        <dbReference type="ChEBI" id="CHEBI:190135"/>
    </ligand>
</feature>
<keyword evidence="5 12" id="KW-0479">Metal-binding</keyword>
<dbReference type="PANTHER" id="PTHR43513:SF3">
    <property type="entry name" value="DIHYDROOROTATE DEHYDROGENASE B (NAD(+)), ELECTRON TRANSFER SUBUNIT-RELATED"/>
    <property type="match status" value="1"/>
</dbReference>
<evidence type="ECO:0000313" key="15">
    <source>
        <dbReference type="Proteomes" id="UP000002574"/>
    </source>
</evidence>
<comment type="cofactor">
    <cofactor evidence="12">
        <name>[2Fe-2S] cluster</name>
        <dbReference type="ChEBI" id="CHEBI:190135"/>
    </cofactor>
    <text evidence="12">Binds 1 [2Fe-2S] cluster per subunit.</text>
</comment>
<dbReference type="EMBL" id="AP011112">
    <property type="protein sequence ID" value="BAI68534.1"/>
    <property type="molecule type" value="Genomic_DNA"/>
</dbReference>
<evidence type="ECO:0000256" key="1">
    <source>
        <dbReference type="ARBA" id="ARBA00006422"/>
    </source>
</evidence>
<evidence type="ECO:0000313" key="14">
    <source>
        <dbReference type="EMBL" id="BAI68534.1"/>
    </source>
</evidence>
<evidence type="ECO:0000256" key="5">
    <source>
        <dbReference type="ARBA" id="ARBA00022723"/>
    </source>
</evidence>
<feature type="binding site" evidence="12">
    <location>
        <position position="197"/>
    </location>
    <ligand>
        <name>[2Fe-2S] cluster</name>
        <dbReference type="ChEBI" id="CHEBI:190135"/>
    </ligand>
</feature>
<dbReference type="GO" id="GO:0050660">
    <property type="term" value="F:flavin adenine dinucleotide binding"/>
    <property type="evidence" value="ECO:0007669"/>
    <property type="project" value="InterPro"/>
</dbReference>
<dbReference type="SUPFAM" id="SSF52343">
    <property type="entry name" value="Ferredoxin reductase-like, C-terminal NADP-linked domain"/>
    <property type="match status" value="1"/>
</dbReference>
<dbReference type="InterPro" id="IPR019480">
    <property type="entry name" value="Dihydroorotate_DH_Fe-S-bd"/>
</dbReference>
<dbReference type="InterPro" id="IPR050353">
    <property type="entry name" value="PyrK_electron_transfer"/>
</dbReference>
<keyword evidence="6 11" id="KW-0274">FAD</keyword>
<evidence type="ECO:0000256" key="8">
    <source>
        <dbReference type="ARBA" id="ARBA00023004"/>
    </source>
</evidence>
<dbReference type="KEGG" id="hth:HTH_0067"/>
<dbReference type="RefSeq" id="WP_012962717.1">
    <property type="nucleotide sequence ID" value="NC_013799.1"/>
</dbReference>
<dbReference type="InterPro" id="IPR039261">
    <property type="entry name" value="FNR_nucleotide-bd"/>
</dbReference>
<dbReference type="Gene3D" id="2.40.30.10">
    <property type="entry name" value="Translation factors"/>
    <property type="match status" value="1"/>
</dbReference>
<evidence type="ECO:0000256" key="9">
    <source>
        <dbReference type="ARBA" id="ARBA00023014"/>
    </source>
</evidence>
<dbReference type="Pfam" id="PF10418">
    <property type="entry name" value="DHODB_Fe-S_bind"/>
    <property type="match status" value="1"/>
</dbReference>
<dbReference type="GO" id="GO:0046872">
    <property type="term" value="F:metal ion binding"/>
    <property type="evidence" value="ECO:0007669"/>
    <property type="project" value="UniProtKB-KW"/>
</dbReference>
<feature type="domain" description="Dihydroorotate dehydrogenase electron transfer subunit iron-sulphur cluster binding" evidence="13">
    <location>
        <begin position="186"/>
        <end position="216"/>
    </location>
</feature>
<comment type="similarity">
    <text evidence="1">Belongs to the PyrK family.</text>
</comment>
<reference evidence="14 15" key="1">
    <citation type="journal article" date="2010" name="J. Bacteriol.">
        <title>Complete genome sequence of the thermophilic, obligately chemolithoautotrophic hydrogen-oxidizing bacterium Hydrogenobacter thermophilus TK-6.</title>
        <authorList>
            <person name="Arai H."/>
            <person name="Kanbe H."/>
            <person name="Ishii M."/>
            <person name="Igarashi Y."/>
        </authorList>
    </citation>
    <scope>NUCLEOTIDE SEQUENCE [LARGE SCALE GENOMIC DNA]</scope>
    <source>
        <strain evidence="15">DSM 6534 / IAM 12695 / TK-6 [Tokyo]</strain>
    </source>
</reference>